<organism evidence="2 3">
    <name type="scientific">Streptomyces glycanivorans</name>
    <dbReference type="NCBI Taxonomy" id="3033808"/>
    <lineage>
        <taxon>Bacteria</taxon>
        <taxon>Bacillati</taxon>
        <taxon>Actinomycetota</taxon>
        <taxon>Actinomycetes</taxon>
        <taxon>Kitasatosporales</taxon>
        <taxon>Streptomycetaceae</taxon>
        <taxon>Streptomyces</taxon>
    </lineage>
</organism>
<keyword evidence="3" id="KW-1185">Reference proteome</keyword>
<proteinExistence type="predicted"/>
<evidence type="ECO:0000313" key="2">
    <source>
        <dbReference type="EMBL" id="WLQ69210.1"/>
    </source>
</evidence>
<keyword evidence="2" id="KW-0614">Plasmid</keyword>
<evidence type="ECO:0000313" key="3">
    <source>
        <dbReference type="Proteomes" id="UP001224433"/>
    </source>
</evidence>
<gene>
    <name evidence="2" type="ORF">P8A20_37360</name>
</gene>
<reference evidence="2 3" key="1">
    <citation type="submission" date="2023-03" db="EMBL/GenBank/DDBJ databases">
        <title>Isolation and description of six Streptomyces strains from soil environments, able to metabolize different microbial glucans.</title>
        <authorList>
            <person name="Widen T."/>
            <person name="Larsbrink J."/>
        </authorList>
    </citation>
    <scope>NUCLEOTIDE SEQUENCE [LARGE SCALE GENOMIC DNA]</scope>
    <source>
        <strain evidence="2 3">Alt3</strain>
        <plasmid evidence="2 3">unnamed1</plasmid>
    </source>
</reference>
<geneLocation type="plasmid" evidence="2 3">
    <name>unnamed1</name>
</geneLocation>
<protein>
    <submittedName>
        <fullName evidence="2">Uncharacterized protein</fullName>
    </submittedName>
</protein>
<keyword evidence="1" id="KW-0472">Membrane</keyword>
<dbReference type="RefSeq" id="WP_306105286.1">
    <property type="nucleotide sequence ID" value="NZ_CP120984.1"/>
</dbReference>
<dbReference type="EMBL" id="CP120984">
    <property type="protein sequence ID" value="WLQ69210.1"/>
    <property type="molecule type" value="Genomic_DNA"/>
</dbReference>
<sequence>MISWALVALLCGIGLLLAVIVGGVAAALPDPAAPHWSDRCRRGAKAFAATLTLLIALAGVIILLVKAVQGLS</sequence>
<accession>A0ABY9JN96</accession>
<evidence type="ECO:0000256" key="1">
    <source>
        <dbReference type="SAM" id="Phobius"/>
    </source>
</evidence>
<feature type="transmembrane region" description="Helical" evidence="1">
    <location>
        <begin position="43"/>
        <end position="65"/>
    </location>
</feature>
<keyword evidence="1" id="KW-1133">Transmembrane helix</keyword>
<name>A0ABY9JN96_9ACTN</name>
<dbReference type="Proteomes" id="UP001224433">
    <property type="component" value="Plasmid unnamed1"/>
</dbReference>
<keyword evidence="1" id="KW-0812">Transmembrane</keyword>